<proteinExistence type="inferred from homology"/>
<feature type="compositionally biased region" description="Basic residues" evidence="7">
    <location>
        <begin position="177"/>
        <end position="187"/>
    </location>
</feature>
<evidence type="ECO:0000256" key="4">
    <source>
        <dbReference type="ARBA" id="ARBA00023242"/>
    </source>
</evidence>
<comment type="similarity">
    <text evidence="5">Belongs to the TAF13 family.</text>
</comment>
<dbReference type="Gene3D" id="1.10.20.10">
    <property type="entry name" value="Histone, subunit A"/>
    <property type="match status" value="1"/>
</dbReference>
<dbReference type="Pfam" id="PF02269">
    <property type="entry name" value="TFIID-18kDa"/>
    <property type="match status" value="1"/>
</dbReference>
<dbReference type="GO" id="GO:0051123">
    <property type="term" value="P:RNA polymerase II preinitiation complex assembly"/>
    <property type="evidence" value="ECO:0007669"/>
    <property type="project" value="TreeGrafter"/>
</dbReference>
<evidence type="ECO:0000256" key="3">
    <source>
        <dbReference type="ARBA" id="ARBA00023163"/>
    </source>
</evidence>
<dbReference type="PANTHER" id="PTHR11380">
    <property type="entry name" value="TRANSCRIPTION INITIATION FACTOR TFIID/SUPT3-RELATED"/>
    <property type="match status" value="1"/>
</dbReference>
<dbReference type="STRING" id="554155.C5G0M9"/>
<dbReference type="eggNOG" id="KOG3901">
    <property type="taxonomic scope" value="Eukaryota"/>
</dbReference>
<dbReference type="CDD" id="cd07978">
    <property type="entry name" value="HFD_TAF13"/>
    <property type="match status" value="1"/>
</dbReference>
<gene>
    <name evidence="8" type="ORF">MCYG_08501</name>
</gene>
<dbReference type="OMA" id="ETCHNAV"/>
<evidence type="ECO:0000256" key="5">
    <source>
        <dbReference type="ARBA" id="ARBA00038392"/>
    </source>
</evidence>
<sequence length="211" mass="23557">MAVHFLCGHFVVEEKRSLFIKLLPIRIAARKSIGRHGHVGTKIRQLLYAYGDTTPHSNFPQEPNAETVRVLDEIVTDFIIETCHEAAQVANYSNRQKVKADDFRFILRRDPVKLGRVQELFRLERELKEARKAFDQNDDRLGGGLKEASKAELADLADAAGIQDDTLSKDGTSVPRTKGKRGKYKKRNTTDPSAGNTGKKRKLGSIDGGLS</sequence>
<dbReference type="GO" id="GO:0005669">
    <property type="term" value="C:transcription factor TFIID complex"/>
    <property type="evidence" value="ECO:0007669"/>
    <property type="project" value="TreeGrafter"/>
</dbReference>
<dbReference type="HOGENOM" id="CLU_076665_1_1_1"/>
<protein>
    <recommendedName>
        <fullName evidence="6">Transcription initiation factor TFIID subunit 13</fullName>
    </recommendedName>
</protein>
<organism evidence="8 9">
    <name type="scientific">Arthroderma otae (strain ATCC MYA-4605 / CBS 113480)</name>
    <name type="common">Microsporum canis</name>
    <dbReference type="NCBI Taxonomy" id="554155"/>
    <lineage>
        <taxon>Eukaryota</taxon>
        <taxon>Fungi</taxon>
        <taxon>Dikarya</taxon>
        <taxon>Ascomycota</taxon>
        <taxon>Pezizomycotina</taxon>
        <taxon>Eurotiomycetes</taxon>
        <taxon>Eurotiomycetidae</taxon>
        <taxon>Onygenales</taxon>
        <taxon>Arthrodermataceae</taxon>
        <taxon>Microsporum</taxon>
    </lineage>
</organism>
<evidence type="ECO:0000256" key="2">
    <source>
        <dbReference type="ARBA" id="ARBA00023015"/>
    </source>
</evidence>
<dbReference type="Proteomes" id="UP000002035">
    <property type="component" value="Unassembled WGS sequence"/>
</dbReference>
<keyword evidence="3" id="KW-0804">Transcription</keyword>
<reference evidence="9" key="1">
    <citation type="journal article" date="2012" name="MBio">
        <title>Comparative genome analysis of Trichophyton rubrum and related dermatophytes reveals candidate genes involved in infection.</title>
        <authorList>
            <person name="Martinez D.A."/>
            <person name="Oliver B.G."/>
            <person name="Graeser Y."/>
            <person name="Goldberg J.M."/>
            <person name="Li W."/>
            <person name="Martinez-Rossi N.M."/>
            <person name="Monod M."/>
            <person name="Shelest E."/>
            <person name="Barton R.C."/>
            <person name="Birch E."/>
            <person name="Brakhage A.A."/>
            <person name="Chen Z."/>
            <person name="Gurr S.J."/>
            <person name="Heiman D."/>
            <person name="Heitman J."/>
            <person name="Kosti I."/>
            <person name="Rossi A."/>
            <person name="Saif S."/>
            <person name="Samalova M."/>
            <person name="Saunders C.W."/>
            <person name="Shea T."/>
            <person name="Summerbell R.C."/>
            <person name="Xu J."/>
            <person name="Young S."/>
            <person name="Zeng Q."/>
            <person name="Birren B.W."/>
            <person name="Cuomo C.A."/>
            <person name="White T.C."/>
        </authorList>
    </citation>
    <scope>NUCLEOTIDE SEQUENCE [LARGE SCALE GENOMIC DNA]</scope>
    <source>
        <strain evidence="9">ATCC MYA-4605 / CBS 113480</strain>
    </source>
</reference>
<dbReference type="GeneID" id="9224086"/>
<dbReference type="PANTHER" id="PTHR11380:SF5">
    <property type="entry name" value="TRANSCRIPTION INITIATION FACTOR TFIID SUBUNIT 13"/>
    <property type="match status" value="1"/>
</dbReference>
<comment type="subcellular location">
    <subcellularLocation>
        <location evidence="1">Nucleus</location>
    </subcellularLocation>
</comment>
<dbReference type="InterPro" id="IPR009072">
    <property type="entry name" value="Histone-fold"/>
</dbReference>
<evidence type="ECO:0000313" key="8">
    <source>
        <dbReference type="EMBL" id="EEQ35682.1"/>
    </source>
</evidence>
<evidence type="ECO:0000256" key="7">
    <source>
        <dbReference type="SAM" id="MobiDB-lite"/>
    </source>
</evidence>
<keyword evidence="2" id="KW-0805">Transcription regulation</keyword>
<dbReference type="InterPro" id="IPR003195">
    <property type="entry name" value="TFIID_TAF13"/>
</dbReference>
<evidence type="ECO:0000256" key="6">
    <source>
        <dbReference type="ARBA" id="ARBA00040136"/>
    </source>
</evidence>
<accession>C5G0M9</accession>
<dbReference type="RefSeq" id="XP_002842670.1">
    <property type="nucleotide sequence ID" value="XM_002842624.1"/>
</dbReference>
<dbReference type="GO" id="GO:0046982">
    <property type="term" value="F:protein heterodimerization activity"/>
    <property type="evidence" value="ECO:0007669"/>
    <property type="project" value="InterPro"/>
</dbReference>
<dbReference type="EMBL" id="DS995709">
    <property type="protein sequence ID" value="EEQ35682.1"/>
    <property type="molecule type" value="Genomic_DNA"/>
</dbReference>
<keyword evidence="9" id="KW-1185">Reference proteome</keyword>
<feature type="region of interest" description="Disordered" evidence="7">
    <location>
        <begin position="164"/>
        <end position="211"/>
    </location>
</feature>
<dbReference type="OrthoDB" id="10266074at2759"/>
<name>C5G0M9_ARTOC</name>
<dbReference type="AlphaFoldDB" id="C5G0M9"/>
<keyword evidence="4" id="KW-0539">Nucleus</keyword>
<dbReference type="SUPFAM" id="SSF47113">
    <property type="entry name" value="Histone-fold"/>
    <property type="match status" value="1"/>
</dbReference>
<dbReference type="VEuPathDB" id="FungiDB:MCYG_08501"/>
<evidence type="ECO:0000313" key="9">
    <source>
        <dbReference type="Proteomes" id="UP000002035"/>
    </source>
</evidence>
<evidence type="ECO:0000256" key="1">
    <source>
        <dbReference type="ARBA" id="ARBA00004123"/>
    </source>
</evidence>